<proteinExistence type="predicted"/>
<gene>
    <name evidence="3" type="ORF">C1645_748847</name>
</gene>
<sequence>MIDTKVIGRDEYWFLISVAWLFSWHHFTSGGPPPGPIDNYSFLQKDGKPKEKMKRGTHYRGVNNSVWNYFVNIYGGGPICVRNKIDLYDPDPRNT</sequence>
<evidence type="ECO:0000259" key="2">
    <source>
        <dbReference type="PROSITE" id="PS51283"/>
    </source>
</evidence>
<feature type="signal peptide" evidence="1">
    <location>
        <begin position="1"/>
        <end position="30"/>
    </location>
</feature>
<dbReference type="GO" id="GO:0004843">
    <property type="term" value="F:cysteine-type deubiquitinase activity"/>
    <property type="evidence" value="ECO:0007669"/>
    <property type="project" value="InterPro"/>
</dbReference>
<protein>
    <submittedName>
        <fullName evidence="3">Peptidase C19, ubiquitin-specific peptidase</fullName>
    </submittedName>
</protein>
<dbReference type="STRING" id="658196.A0A397TUM0"/>
<dbReference type="AlphaFoldDB" id="A0A397TUM0"/>
<dbReference type="InterPro" id="IPR035927">
    <property type="entry name" value="DUSP-like_sf"/>
</dbReference>
<organism evidence="3 4">
    <name type="scientific">Glomus cerebriforme</name>
    <dbReference type="NCBI Taxonomy" id="658196"/>
    <lineage>
        <taxon>Eukaryota</taxon>
        <taxon>Fungi</taxon>
        <taxon>Fungi incertae sedis</taxon>
        <taxon>Mucoromycota</taxon>
        <taxon>Glomeromycotina</taxon>
        <taxon>Glomeromycetes</taxon>
        <taxon>Glomerales</taxon>
        <taxon>Glomeraceae</taxon>
        <taxon>Glomus</taxon>
    </lineage>
</organism>
<evidence type="ECO:0000313" key="3">
    <source>
        <dbReference type="EMBL" id="RIA98841.1"/>
    </source>
</evidence>
<feature type="domain" description="DUSP" evidence="2">
    <location>
        <begin position="1"/>
        <end position="85"/>
    </location>
</feature>
<dbReference type="InterPro" id="IPR006615">
    <property type="entry name" value="Pept_C19_DUSP"/>
</dbReference>
<dbReference type="SMART" id="SM00695">
    <property type="entry name" value="DUSP"/>
    <property type="match status" value="1"/>
</dbReference>
<feature type="chain" id="PRO_5017272283" evidence="1">
    <location>
        <begin position="31"/>
        <end position="95"/>
    </location>
</feature>
<dbReference type="Pfam" id="PF06337">
    <property type="entry name" value="DUSP"/>
    <property type="match status" value="1"/>
</dbReference>
<keyword evidence="1" id="KW-0732">Signal</keyword>
<dbReference type="OrthoDB" id="289038at2759"/>
<comment type="caution">
    <text evidence="3">The sequence shown here is derived from an EMBL/GenBank/DDBJ whole genome shotgun (WGS) entry which is preliminary data.</text>
</comment>
<accession>A0A397TUM0</accession>
<dbReference type="EMBL" id="QKYT01000011">
    <property type="protein sequence ID" value="RIA98841.1"/>
    <property type="molecule type" value="Genomic_DNA"/>
</dbReference>
<keyword evidence="4" id="KW-1185">Reference proteome</keyword>
<evidence type="ECO:0000256" key="1">
    <source>
        <dbReference type="SAM" id="SignalP"/>
    </source>
</evidence>
<dbReference type="Gene3D" id="3.30.2230.10">
    <property type="entry name" value="DUSP-like"/>
    <property type="match status" value="1"/>
</dbReference>
<dbReference type="Proteomes" id="UP000265703">
    <property type="component" value="Unassembled WGS sequence"/>
</dbReference>
<evidence type="ECO:0000313" key="4">
    <source>
        <dbReference type="Proteomes" id="UP000265703"/>
    </source>
</evidence>
<dbReference type="PROSITE" id="PS51283">
    <property type="entry name" value="DUSP"/>
    <property type="match status" value="1"/>
</dbReference>
<name>A0A397TUM0_9GLOM</name>
<dbReference type="SUPFAM" id="SSF143791">
    <property type="entry name" value="DUSP-like"/>
    <property type="match status" value="1"/>
</dbReference>
<reference evidence="3 4" key="1">
    <citation type="submission" date="2018-06" db="EMBL/GenBank/DDBJ databases">
        <title>Comparative genomics reveals the genomic features of Rhizophagus irregularis, R. cerebriforme, R. diaphanum and Gigaspora rosea, and their symbiotic lifestyle signature.</title>
        <authorList>
            <person name="Morin E."/>
            <person name="San Clemente H."/>
            <person name="Chen E.C.H."/>
            <person name="De La Providencia I."/>
            <person name="Hainaut M."/>
            <person name="Kuo A."/>
            <person name="Kohler A."/>
            <person name="Murat C."/>
            <person name="Tang N."/>
            <person name="Roy S."/>
            <person name="Loubradou J."/>
            <person name="Henrissat B."/>
            <person name="Grigoriev I.V."/>
            <person name="Corradi N."/>
            <person name="Roux C."/>
            <person name="Martin F.M."/>
        </authorList>
    </citation>
    <scope>NUCLEOTIDE SEQUENCE [LARGE SCALE GENOMIC DNA]</scope>
    <source>
        <strain evidence="3 4">DAOM 227022</strain>
    </source>
</reference>